<proteinExistence type="predicted"/>
<dbReference type="NCBIfam" id="TIGR00229">
    <property type="entry name" value="sensory_box"/>
    <property type="match status" value="2"/>
</dbReference>
<organism evidence="3 4">
    <name type="scientific">Aminivibrio pyruvatiphilus</name>
    <dbReference type="NCBI Taxonomy" id="1005740"/>
    <lineage>
        <taxon>Bacteria</taxon>
        <taxon>Thermotogati</taxon>
        <taxon>Synergistota</taxon>
        <taxon>Synergistia</taxon>
        <taxon>Synergistales</taxon>
        <taxon>Aminobacteriaceae</taxon>
        <taxon>Aminivibrio</taxon>
    </lineage>
</organism>
<accession>A0A4R8M749</accession>
<dbReference type="Pfam" id="PF08448">
    <property type="entry name" value="PAS_4"/>
    <property type="match status" value="1"/>
</dbReference>
<dbReference type="InterPro" id="IPR052155">
    <property type="entry name" value="Biofilm_reg_signaling"/>
</dbReference>
<dbReference type="PANTHER" id="PTHR44757">
    <property type="entry name" value="DIGUANYLATE CYCLASE DGCP"/>
    <property type="match status" value="1"/>
</dbReference>
<feature type="domain" description="PAS" evidence="1">
    <location>
        <begin position="426"/>
        <end position="497"/>
    </location>
</feature>
<dbReference type="SMART" id="SM00091">
    <property type="entry name" value="PAS"/>
    <property type="match status" value="4"/>
</dbReference>
<dbReference type="AlphaFoldDB" id="A0A4R8M749"/>
<name>A0A4R8M749_9BACT</name>
<evidence type="ECO:0000313" key="4">
    <source>
        <dbReference type="Proteomes" id="UP000295066"/>
    </source>
</evidence>
<dbReference type="EMBL" id="SORI01000006">
    <property type="protein sequence ID" value="TDY61230.1"/>
    <property type="molecule type" value="Genomic_DNA"/>
</dbReference>
<evidence type="ECO:0000313" key="3">
    <source>
        <dbReference type="EMBL" id="TDY61230.1"/>
    </source>
</evidence>
<dbReference type="SUPFAM" id="SSF55785">
    <property type="entry name" value="PYP-like sensor domain (PAS domain)"/>
    <property type="match status" value="4"/>
</dbReference>
<dbReference type="RefSeq" id="WP_166670046.1">
    <property type="nucleotide sequence ID" value="NZ_SORI01000006.1"/>
</dbReference>
<dbReference type="InterPro" id="IPR000014">
    <property type="entry name" value="PAS"/>
</dbReference>
<evidence type="ECO:0000259" key="1">
    <source>
        <dbReference type="PROSITE" id="PS50112"/>
    </source>
</evidence>
<dbReference type="PANTHER" id="PTHR44757:SF2">
    <property type="entry name" value="BIOFILM ARCHITECTURE MAINTENANCE PROTEIN MBAA"/>
    <property type="match status" value="1"/>
</dbReference>
<dbReference type="GO" id="GO:0006355">
    <property type="term" value="P:regulation of DNA-templated transcription"/>
    <property type="evidence" value="ECO:0007669"/>
    <property type="project" value="InterPro"/>
</dbReference>
<dbReference type="InterPro" id="IPR000700">
    <property type="entry name" value="PAS-assoc_C"/>
</dbReference>
<gene>
    <name evidence="3" type="ORF">C8D99_10685</name>
</gene>
<feature type="domain" description="PAS" evidence="1">
    <location>
        <begin position="296"/>
        <end position="354"/>
    </location>
</feature>
<dbReference type="Proteomes" id="UP000295066">
    <property type="component" value="Unassembled WGS sequence"/>
</dbReference>
<protein>
    <submittedName>
        <fullName evidence="3">PAS domain S-box-containing protein</fullName>
    </submittedName>
</protein>
<dbReference type="PROSITE" id="PS50113">
    <property type="entry name" value="PAC"/>
    <property type="match status" value="1"/>
</dbReference>
<keyword evidence="4" id="KW-1185">Reference proteome</keyword>
<sequence>MEKWNNDLLKEIEAIASAAELHADGDSSEDGKRVPEEGLVLNEVRHYSTSSGVAICRMMYDPEGGPEDFILEKVNPAFCSLFGVTRQNAEGRTGRDFFVDGKALRGLGTLDRVLREGETASYLFYLEKFGRVFDILVFSPGGDTICMVCSDASKQASGERERRENQRFTESVFESVDVWITLLDGGGGIVFWNATAERLSGISADEALSGRLSFWDRLLPDSRYRKFILEKVEACRKGSVPEVRIETGIRTADGTDLYLEWTVRLWHFKDTGTEGLLLLGRDVTEIRRLEGELRESERRYAAAFRETWVPMFIVDPETWTVTDCNDAALAFYGYSREEMVGKKNTLFNMQPPEELSINLEKAKTGQEGRFVFPHRLKNGEIRTVEVFASPIPFRGTHCIFSIVHDITEKQRLEEQLRLLSFDSSLVAKTLAGILESSPNYLYVFDREGKLRFAGERGAALFHRTPEEMTGLSWRQLGVPEDRAGLFTEHLEQVFSTGKGTTGKISLPAANGDISMEFALNATCRDDGSVDKVFCLMRNVQ</sequence>
<reference evidence="3 4" key="1">
    <citation type="submission" date="2019-03" db="EMBL/GenBank/DDBJ databases">
        <title>Genomic Encyclopedia of Type Strains, Phase IV (KMG-IV): sequencing the most valuable type-strain genomes for metagenomic binning, comparative biology and taxonomic classification.</title>
        <authorList>
            <person name="Goeker M."/>
        </authorList>
    </citation>
    <scope>NUCLEOTIDE SEQUENCE [LARGE SCALE GENOMIC DNA]</scope>
    <source>
        <strain evidence="3 4">DSM 25964</strain>
    </source>
</reference>
<dbReference type="InterPro" id="IPR035965">
    <property type="entry name" value="PAS-like_dom_sf"/>
</dbReference>
<evidence type="ECO:0000259" key="2">
    <source>
        <dbReference type="PROSITE" id="PS50113"/>
    </source>
</evidence>
<dbReference type="SMART" id="SM00086">
    <property type="entry name" value="PAC"/>
    <property type="match status" value="2"/>
</dbReference>
<dbReference type="InterPro" id="IPR013767">
    <property type="entry name" value="PAS_fold"/>
</dbReference>
<dbReference type="Pfam" id="PF13426">
    <property type="entry name" value="PAS_9"/>
    <property type="match status" value="2"/>
</dbReference>
<comment type="caution">
    <text evidence="3">The sequence shown here is derived from an EMBL/GenBank/DDBJ whole genome shotgun (WGS) entry which is preliminary data.</text>
</comment>
<dbReference type="Pfam" id="PF00989">
    <property type="entry name" value="PAS"/>
    <property type="match status" value="1"/>
</dbReference>
<dbReference type="CDD" id="cd00130">
    <property type="entry name" value="PAS"/>
    <property type="match status" value="3"/>
</dbReference>
<dbReference type="Gene3D" id="3.30.450.20">
    <property type="entry name" value="PAS domain"/>
    <property type="match status" value="4"/>
</dbReference>
<feature type="domain" description="PAC" evidence="2">
    <location>
        <begin position="243"/>
        <end position="295"/>
    </location>
</feature>
<feature type="domain" description="PAS" evidence="1">
    <location>
        <begin position="165"/>
        <end position="223"/>
    </location>
</feature>
<dbReference type="PROSITE" id="PS50112">
    <property type="entry name" value="PAS"/>
    <property type="match status" value="3"/>
</dbReference>
<dbReference type="InterPro" id="IPR001610">
    <property type="entry name" value="PAC"/>
</dbReference>
<dbReference type="InterPro" id="IPR013656">
    <property type="entry name" value="PAS_4"/>
</dbReference>